<protein>
    <submittedName>
        <fullName evidence="2">Uncharacterized protein</fullName>
    </submittedName>
</protein>
<dbReference type="Proteomes" id="UP001183648">
    <property type="component" value="Unassembled WGS sequence"/>
</dbReference>
<evidence type="ECO:0000313" key="3">
    <source>
        <dbReference type="Proteomes" id="UP001183648"/>
    </source>
</evidence>
<organism evidence="2 3">
    <name type="scientific">Nocardioides marmoribigeumensis</name>
    <dbReference type="NCBI Taxonomy" id="433649"/>
    <lineage>
        <taxon>Bacteria</taxon>
        <taxon>Bacillati</taxon>
        <taxon>Actinomycetota</taxon>
        <taxon>Actinomycetes</taxon>
        <taxon>Propionibacteriales</taxon>
        <taxon>Nocardioidaceae</taxon>
        <taxon>Nocardioides</taxon>
    </lineage>
</organism>
<evidence type="ECO:0000256" key="1">
    <source>
        <dbReference type="SAM" id="MobiDB-lite"/>
    </source>
</evidence>
<feature type="compositionally biased region" description="Basic and acidic residues" evidence="1">
    <location>
        <begin position="35"/>
        <end position="44"/>
    </location>
</feature>
<reference evidence="2 3" key="1">
    <citation type="submission" date="2023-07" db="EMBL/GenBank/DDBJ databases">
        <title>Sequencing the genomes of 1000 actinobacteria strains.</title>
        <authorList>
            <person name="Klenk H.-P."/>
        </authorList>
    </citation>
    <scope>NUCLEOTIDE SEQUENCE [LARGE SCALE GENOMIC DNA]</scope>
    <source>
        <strain evidence="2 3">DSM 19426</strain>
    </source>
</reference>
<evidence type="ECO:0000313" key="2">
    <source>
        <dbReference type="EMBL" id="MDR7364110.1"/>
    </source>
</evidence>
<dbReference type="RefSeq" id="WP_310305349.1">
    <property type="nucleotide sequence ID" value="NZ_BAAAPS010000005.1"/>
</dbReference>
<sequence length="83" mass="8806">MTATRTSGQTSTSSTGSTFAGRLRAAVEQAQPSVPEHRRARDWHGSTQHSVANPRRTRGLVREDATGGGGTGDFATRLRRAVG</sequence>
<feature type="compositionally biased region" description="Low complexity" evidence="1">
    <location>
        <begin position="1"/>
        <end position="18"/>
    </location>
</feature>
<comment type="caution">
    <text evidence="2">The sequence shown here is derived from an EMBL/GenBank/DDBJ whole genome shotgun (WGS) entry which is preliminary data.</text>
</comment>
<accession>A0ABU2C0C4</accession>
<keyword evidence="3" id="KW-1185">Reference proteome</keyword>
<dbReference type="EMBL" id="JAVDYG010000001">
    <property type="protein sequence ID" value="MDR7364110.1"/>
    <property type="molecule type" value="Genomic_DNA"/>
</dbReference>
<gene>
    <name evidence="2" type="ORF">J2S63_003663</name>
</gene>
<proteinExistence type="predicted"/>
<name>A0ABU2C0C4_9ACTN</name>
<feature type="region of interest" description="Disordered" evidence="1">
    <location>
        <begin position="1"/>
        <end position="83"/>
    </location>
</feature>